<sequence length="446" mass="46817">MSGTARTRGTVRAHPVRAELLRGLAPWAGVLVGCALGLAMALRASWWQGSWSETQSALRYAGVLFGAPLAGAAGCWQGAREHRRRTVELLASTPRGPLARLLAAALPGALWSAAVYLLVAAAALLACLPYAGPGRPEFTATLTDAVFLVAVTVIGHVCGSLVPRRLTPPGYAVVLLLVFSFTATASSGVRHLTPMDAENVMSGSVAVWWQPLASAVWFTGLAGAVVLAHAARRRYTALVPLAAAAVAAVLIVQTGDRMWRDDPLSRREVCDTKAVPEVCVAASESPLLPRVTAALSPLTDKLADVEGAPRLTGLRRETRPGEAPLPELRPGLSVVRGELIDATGYLTATASNLVAPPAVCGPPAPDGVSEVPGAVELWLLPSSARAEWLARQRGWAAGDTGELARLERRAEAAERLAGLPDERRRAWLTGFFAALKDCAPGKTPPL</sequence>
<feature type="transmembrane region" description="Helical" evidence="1">
    <location>
        <begin position="170"/>
        <end position="188"/>
    </location>
</feature>
<organism evidence="2 3">
    <name type="scientific">Streptomyces uncialis</name>
    <dbReference type="NCBI Taxonomy" id="1048205"/>
    <lineage>
        <taxon>Bacteria</taxon>
        <taxon>Bacillati</taxon>
        <taxon>Actinomycetota</taxon>
        <taxon>Actinomycetes</taxon>
        <taxon>Kitasatosporales</taxon>
        <taxon>Streptomycetaceae</taxon>
        <taxon>Streptomyces</taxon>
    </lineage>
</organism>
<feature type="transmembrane region" description="Helical" evidence="1">
    <location>
        <begin position="145"/>
        <end position="163"/>
    </location>
</feature>
<keyword evidence="1" id="KW-0472">Membrane</keyword>
<keyword evidence="1" id="KW-1133">Transmembrane helix</keyword>
<comment type="caution">
    <text evidence="2">The sequence shown here is derived from an EMBL/GenBank/DDBJ whole genome shotgun (WGS) entry which is preliminary data.</text>
</comment>
<evidence type="ECO:0000256" key="1">
    <source>
        <dbReference type="SAM" id="Phobius"/>
    </source>
</evidence>
<evidence type="ECO:0000313" key="3">
    <source>
        <dbReference type="Proteomes" id="UP000186455"/>
    </source>
</evidence>
<keyword evidence="3" id="KW-1185">Reference proteome</keyword>
<proteinExistence type="predicted"/>
<evidence type="ECO:0000313" key="2">
    <source>
        <dbReference type="EMBL" id="OKH95185.1"/>
    </source>
</evidence>
<dbReference type="EMBL" id="LFBV01000002">
    <property type="protein sequence ID" value="OKH95185.1"/>
    <property type="molecule type" value="Genomic_DNA"/>
</dbReference>
<gene>
    <name evidence="2" type="ORF">AB852_09625</name>
</gene>
<feature type="transmembrane region" description="Helical" evidence="1">
    <location>
        <begin position="58"/>
        <end position="79"/>
    </location>
</feature>
<feature type="transmembrane region" description="Helical" evidence="1">
    <location>
        <begin position="235"/>
        <end position="252"/>
    </location>
</feature>
<dbReference type="Proteomes" id="UP000186455">
    <property type="component" value="Unassembled WGS sequence"/>
</dbReference>
<feature type="transmembrane region" description="Helical" evidence="1">
    <location>
        <begin position="208"/>
        <end position="228"/>
    </location>
</feature>
<name>A0A1Q4VBF9_9ACTN</name>
<dbReference type="AlphaFoldDB" id="A0A1Q4VBF9"/>
<dbReference type="PROSITE" id="PS51257">
    <property type="entry name" value="PROKAR_LIPOPROTEIN"/>
    <property type="match status" value="1"/>
</dbReference>
<feature type="transmembrane region" description="Helical" evidence="1">
    <location>
        <begin position="100"/>
        <end position="125"/>
    </location>
</feature>
<accession>A0A1Q4VBF9</accession>
<reference evidence="2 3" key="1">
    <citation type="submission" date="2015-06" db="EMBL/GenBank/DDBJ databases">
        <title>Cloning and characterization of the uncialamcin biosynthetic gene cluster.</title>
        <authorList>
            <person name="Yan X."/>
            <person name="Huang T."/>
            <person name="Ge H."/>
            <person name="Shen B."/>
        </authorList>
    </citation>
    <scope>NUCLEOTIDE SEQUENCE [LARGE SCALE GENOMIC DNA]</scope>
    <source>
        <strain evidence="2 3">DCA2648</strain>
    </source>
</reference>
<dbReference type="STRING" id="1048205.AB852_09625"/>
<protein>
    <submittedName>
        <fullName evidence="2">Uncharacterized protein</fullName>
    </submittedName>
</protein>
<keyword evidence="1" id="KW-0812">Transmembrane</keyword>
<feature type="transmembrane region" description="Helical" evidence="1">
    <location>
        <begin position="20"/>
        <end position="46"/>
    </location>
</feature>